<feature type="compositionally biased region" description="Pro residues" evidence="7">
    <location>
        <begin position="268"/>
        <end position="282"/>
    </location>
</feature>
<protein>
    <submittedName>
        <fullName evidence="8">Vasculin</fullName>
    </submittedName>
</protein>
<dbReference type="PANTHER" id="PTHR14339:SF12">
    <property type="entry name" value="VASCULIN"/>
    <property type="match status" value="1"/>
</dbReference>
<dbReference type="Pfam" id="PF15337">
    <property type="entry name" value="Vasculin"/>
    <property type="match status" value="1"/>
</dbReference>
<reference evidence="8" key="1">
    <citation type="submission" date="2021-10" db="EMBL/GenBank/DDBJ databases">
        <title>Tropical sea cucumber genome reveals ecological adaptation and Cuvierian tubules defense mechanism.</title>
        <authorList>
            <person name="Chen T."/>
        </authorList>
    </citation>
    <scope>NUCLEOTIDE SEQUENCE</scope>
    <source>
        <strain evidence="8">Nanhai2018</strain>
        <tissue evidence="8">Muscle</tissue>
    </source>
</reference>
<evidence type="ECO:0000256" key="1">
    <source>
        <dbReference type="ARBA" id="ARBA00004123"/>
    </source>
</evidence>
<evidence type="ECO:0000256" key="6">
    <source>
        <dbReference type="ARBA" id="ARBA00023242"/>
    </source>
</evidence>
<keyword evidence="9" id="KW-1185">Reference proteome</keyword>
<proteinExistence type="inferred from homology"/>
<evidence type="ECO:0000313" key="8">
    <source>
        <dbReference type="EMBL" id="KAJ8040267.1"/>
    </source>
</evidence>
<dbReference type="PANTHER" id="PTHR14339">
    <property type="entry name" value="VASCULIN"/>
    <property type="match status" value="1"/>
</dbReference>
<dbReference type="InterPro" id="IPR028128">
    <property type="entry name" value="Vasculin_fam"/>
</dbReference>
<feature type="compositionally biased region" description="Polar residues" evidence="7">
    <location>
        <begin position="380"/>
        <end position="390"/>
    </location>
</feature>
<organism evidence="8 9">
    <name type="scientific">Holothuria leucospilota</name>
    <name type="common">Black long sea cucumber</name>
    <name type="synonym">Mertensiothuria leucospilota</name>
    <dbReference type="NCBI Taxonomy" id="206669"/>
    <lineage>
        <taxon>Eukaryota</taxon>
        <taxon>Metazoa</taxon>
        <taxon>Echinodermata</taxon>
        <taxon>Eleutherozoa</taxon>
        <taxon>Echinozoa</taxon>
        <taxon>Holothuroidea</taxon>
        <taxon>Aspidochirotacea</taxon>
        <taxon>Aspidochirotida</taxon>
        <taxon>Holothuriidae</taxon>
        <taxon>Holothuria</taxon>
    </lineage>
</organism>
<accession>A0A9Q1C8E7</accession>
<comment type="subcellular location">
    <subcellularLocation>
        <location evidence="1">Nucleus</location>
    </subcellularLocation>
</comment>
<dbReference type="GO" id="GO:0003677">
    <property type="term" value="F:DNA binding"/>
    <property type="evidence" value="ECO:0007669"/>
    <property type="project" value="UniProtKB-KW"/>
</dbReference>
<feature type="region of interest" description="Disordered" evidence="7">
    <location>
        <begin position="371"/>
        <end position="390"/>
    </location>
</feature>
<dbReference type="GO" id="GO:0005634">
    <property type="term" value="C:nucleus"/>
    <property type="evidence" value="ECO:0007669"/>
    <property type="project" value="UniProtKB-SubCell"/>
</dbReference>
<feature type="compositionally biased region" description="Low complexity" evidence="7">
    <location>
        <begin position="248"/>
        <end position="263"/>
    </location>
</feature>
<feature type="compositionally biased region" description="Basic and acidic residues" evidence="7">
    <location>
        <begin position="114"/>
        <end position="123"/>
    </location>
</feature>
<name>A0A9Q1C8E7_HOLLE</name>
<keyword evidence="4" id="KW-0238">DNA-binding</keyword>
<dbReference type="Proteomes" id="UP001152320">
    <property type="component" value="Chromosome 6"/>
</dbReference>
<comment type="caution">
    <text evidence="8">The sequence shown here is derived from an EMBL/GenBank/DDBJ whole genome shotgun (WGS) entry which is preliminary data.</text>
</comment>
<dbReference type="EMBL" id="JAIZAY010000006">
    <property type="protein sequence ID" value="KAJ8040267.1"/>
    <property type="molecule type" value="Genomic_DNA"/>
</dbReference>
<feature type="compositionally biased region" description="Polar residues" evidence="7">
    <location>
        <begin position="162"/>
        <end position="180"/>
    </location>
</feature>
<keyword evidence="5" id="KW-0804">Transcription</keyword>
<dbReference type="GO" id="GO:0003723">
    <property type="term" value="F:RNA binding"/>
    <property type="evidence" value="ECO:0007669"/>
    <property type="project" value="InterPro"/>
</dbReference>
<evidence type="ECO:0000256" key="4">
    <source>
        <dbReference type="ARBA" id="ARBA00023125"/>
    </source>
</evidence>
<evidence type="ECO:0000256" key="3">
    <source>
        <dbReference type="ARBA" id="ARBA00023015"/>
    </source>
</evidence>
<evidence type="ECO:0000256" key="7">
    <source>
        <dbReference type="SAM" id="MobiDB-lite"/>
    </source>
</evidence>
<feature type="compositionally biased region" description="Low complexity" evidence="7">
    <location>
        <begin position="181"/>
        <end position="192"/>
    </location>
</feature>
<comment type="similarity">
    <text evidence="2">Belongs to the vasculin family.</text>
</comment>
<keyword evidence="6" id="KW-0539">Nucleus</keyword>
<dbReference type="AlphaFoldDB" id="A0A9Q1C8E7"/>
<feature type="region of interest" description="Disordered" evidence="7">
    <location>
        <begin position="96"/>
        <end position="305"/>
    </location>
</feature>
<dbReference type="OrthoDB" id="8741226at2759"/>
<gene>
    <name evidence="8" type="ORF">HOLleu_14503</name>
</gene>
<evidence type="ECO:0000256" key="2">
    <source>
        <dbReference type="ARBA" id="ARBA00010099"/>
    </source>
</evidence>
<evidence type="ECO:0000256" key="5">
    <source>
        <dbReference type="ARBA" id="ARBA00023163"/>
    </source>
</evidence>
<dbReference type="GO" id="GO:0006351">
    <property type="term" value="P:DNA-templated transcription"/>
    <property type="evidence" value="ECO:0007669"/>
    <property type="project" value="InterPro"/>
</dbReference>
<dbReference type="GO" id="GO:0045893">
    <property type="term" value="P:positive regulation of DNA-templated transcription"/>
    <property type="evidence" value="ECO:0007669"/>
    <property type="project" value="InterPro"/>
</dbReference>
<keyword evidence="3" id="KW-0805">Transcription regulation</keyword>
<sequence>MPTSTEGGLDLEPEKGHPMVERKAILVGTRLEGLVTVEDVRGTHQETHTLVQKSVLCILNIGRTASILALPTRRTEAKLQNMLEFVLARKTLEKGGKMSEERKIQVPYHPSLSGDKDEVKETAKPPQPAGAWEKRPATKNIGGRHYKLTQKTTFKDSKDNTPKTSLLSPRSNTTSNPSGNTLSLKLSSQTSTGPPPPASTRGIIPIKSTNGGGNTILLKVTSSPKVTSRKPVTKEPTIVKDKLGAIPNSNGSNNSSSSSSNTSVPSPHVEPQPVKPSKPTPSQPVEVPSPRLILGKPKKGPKNDFIRELRRSTTADGQTCFENGGLEHEDFNYNRASSLNNDLEENEKNLYDNGINSVEITTSLENGYLDSNESWEDTKTSNSTPKLSSSLEAEQRLLREMGWHEHSDNEEGYAPITEDERQEFKLRSQQLKRNGFTKPNLNSIMISSSLPVNAFSQTVIDQDDDCSCSSSDSSEDED</sequence>
<evidence type="ECO:0000313" key="9">
    <source>
        <dbReference type="Proteomes" id="UP001152320"/>
    </source>
</evidence>